<keyword evidence="2" id="KW-1185">Reference proteome</keyword>
<organism evidence="1 2">
    <name type="scientific">Algoriphagus namhaensis</name>
    <dbReference type="NCBI Taxonomy" id="915353"/>
    <lineage>
        <taxon>Bacteria</taxon>
        <taxon>Pseudomonadati</taxon>
        <taxon>Bacteroidota</taxon>
        <taxon>Cytophagia</taxon>
        <taxon>Cytophagales</taxon>
        <taxon>Cyclobacteriaceae</taxon>
        <taxon>Algoriphagus</taxon>
    </lineage>
</organism>
<proteinExistence type="predicted"/>
<comment type="caution">
    <text evidence="1">The sequence shown here is derived from an EMBL/GenBank/DDBJ whole genome shotgun (WGS) entry which is preliminary data.</text>
</comment>
<protein>
    <submittedName>
        <fullName evidence="1">Uncharacterized protein</fullName>
    </submittedName>
</protein>
<dbReference type="RefSeq" id="WP_377906754.1">
    <property type="nucleotide sequence ID" value="NZ_JBHRZS010000007.1"/>
</dbReference>
<sequence length="159" mass="18513">MKSQQEVLAQLLPIMEKNGSCFQKFLKIKAKPADVGSWVITKTNDGIETKNQAKPGDWLVENQTEAKERYLVNEKFFEEKYSFLEKRGEWGIYSPKGKILAVEFNEKLGNKNLPKQLVFEAPWGEKMRLRIGDYLVCPLDKSEIYRIAQKEFLETYQPC</sequence>
<accession>A0ABV8ATV8</accession>
<dbReference type="EMBL" id="JBHRZS010000007">
    <property type="protein sequence ID" value="MFC3881411.1"/>
    <property type="molecule type" value="Genomic_DNA"/>
</dbReference>
<evidence type="ECO:0000313" key="2">
    <source>
        <dbReference type="Proteomes" id="UP001595805"/>
    </source>
</evidence>
<reference evidence="2" key="1">
    <citation type="journal article" date="2019" name="Int. J. Syst. Evol. Microbiol.">
        <title>The Global Catalogue of Microorganisms (GCM) 10K type strain sequencing project: providing services to taxonomists for standard genome sequencing and annotation.</title>
        <authorList>
            <consortium name="The Broad Institute Genomics Platform"/>
            <consortium name="The Broad Institute Genome Sequencing Center for Infectious Disease"/>
            <person name="Wu L."/>
            <person name="Ma J."/>
        </authorList>
    </citation>
    <scope>NUCLEOTIDE SEQUENCE [LARGE SCALE GENOMIC DNA]</scope>
    <source>
        <strain evidence="2">CCUG 60523</strain>
    </source>
</reference>
<dbReference type="Proteomes" id="UP001595805">
    <property type="component" value="Unassembled WGS sequence"/>
</dbReference>
<name>A0ABV8ATV8_9BACT</name>
<gene>
    <name evidence="1" type="ORF">ACFOSV_14550</name>
</gene>
<evidence type="ECO:0000313" key="1">
    <source>
        <dbReference type="EMBL" id="MFC3881411.1"/>
    </source>
</evidence>